<dbReference type="Gene3D" id="3.40.50.150">
    <property type="entry name" value="Vaccinia Virus protein VP39"/>
    <property type="match status" value="1"/>
</dbReference>
<dbReference type="PROSITE" id="PS00455">
    <property type="entry name" value="AMP_BINDING"/>
    <property type="match status" value="1"/>
</dbReference>
<evidence type="ECO:0000259" key="4">
    <source>
        <dbReference type="Pfam" id="PF08242"/>
    </source>
</evidence>
<dbReference type="Gene3D" id="3.40.50.12780">
    <property type="entry name" value="N-terminal domain of ligase-like"/>
    <property type="match status" value="1"/>
</dbReference>
<dbReference type="Proteomes" id="UP000199181">
    <property type="component" value="Unassembled WGS sequence"/>
</dbReference>
<dbReference type="CDD" id="cd04433">
    <property type="entry name" value="AFD_class_I"/>
    <property type="match status" value="1"/>
</dbReference>
<dbReference type="SUPFAM" id="SSF53335">
    <property type="entry name" value="S-adenosyl-L-methionine-dependent methyltransferases"/>
    <property type="match status" value="1"/>
</dbReference>
<dbReference type="AlphaFoldDB" id="A0A1I0L9B9"/>
<dbReference type="InterPro" id="IPR000873">
    <property type="entry name" value="AMP-dep_synth/lig_dom"/>
</dbReference>
<evidence type="ECO:0000313" key="5">
    <source>
        <dbReference type="EMBL" id="SEU35746.1"/>
    </source>
</evidence>
<reference evidence="6" key="1">
    <citation type="submission" date="2016-10" db="EMBL/GenBank/DDBJ databases">
        <authorList>
            <person name="Varghese N."/>
            <person name="Submissions S."/>
        </authorList>
    </citation>
    <scope>NUCLEOTIDE SEQUENCE [LARGE SCALE GENOMIC DNA]</scope>
    <source>
        <strain evidence="6">DSM 16858</strain>
    </source>
</reference>
<dbReference type="GO" id="GO:0006631">
    <property type="term" value="P:fatty acid metabolic process"/>
    <property type="evidence" value="ECO:0007669"/>
    <property type="project" value="TreeGrafter"/>
</dbReference>
<dbReference type="InterPro" id="IPR013217">
    <property type="entry name" value="Methyltransf_12"/>
</dbReference>
<feature type="domain" description="Methyltransferase type 12" evidence="4">
    <location>
        <begin position="563"/>
        <end position="649"/>
    </location>
</feature>
<organism evidence="5 6">
    <name type="scientific">Stigmatella erecta</name>
    <dbReference type="NCBI Taxonomy" id="83460"/>
    <lineage>
        <taxon>Bacteria</taxon>
        <taxon>Pseudomonadati</taxon>
        <taxon>Myxococcota</taxon>
        <taxon>Myxococcia</taxon>
        <taxon>Myxococcales</taxon>
        <taxon>Cystobacterineae</taxon>
        <taxon>Archangiaceae</taxon>
        <taxon>Stigmatella</taxon>
    </lineage>
</organism>
<dbReference type="SUPFAM" id="SSF56801">
    <property type="entry name" value="Acetyl-CoA synthetase-like"/>
    <property type="match status" value="1"/>
</dbReference>
<dbReference type="RefSeq" id="WP_093525416.1">
    <property type="nucleotide sequence ID" value="NZ_FOIJ01000021.1"/>
</dbReference>
<dbReference type="InterPro" id="IPR042099">
    <property type="entry name" value="ANL_N_sf"/>
</dbReference>
<dbReference type="Pfam" id="PF08242">
    <property type="entry name" value="Methyltransf_12"/>
    <property type="match status" value="1"/>
</dbReference>
<dbReference type="PANTHER" id="PTHR43201">
    <property type="entry name" value="ACYL-COA SYNTHETASE"/>
    <property type="match status" value="1"/>
</dbReference>
<dbReference type="PANTHER" id="PTHR43201:SF5">
    <property type="entry name" value="MEDIUM-CHAIN ACYL-COA LIGASE ACSF2, MITOCHONDRIAL"/>
    <property type="match status" value="1"/>
</dbReference>
<keyword evidence="2 5" id="KW-0436">Ligase</keyword>
<evidence type="ECO:0000256" key="2">
    <source>
        <dbReference type="ARBA" id="ARBA00022598"/>
    </source>
</evidence>
<dbReference type="Pfam" id="PF00501">
    <property type="entry name" value="AMP-binding"/>
    <property type="match status" value="1"/>
</dbReference>
<comment type="similarity">
    <text evidence="1">Belongs to the ATP-dependent AMP-binding enzyme family.</text>
</comment>
<protein>
    <submittedName>
        <fullName evidence="5">Acyl-CoA synthetase (AMP-forming)/AMP-acid ligase II</fullName>
    </submittedName>
</protein>
<gene>
    <name evidence="5" type="ORF">SAMN05443639_12122</name>
</gene>
<accession>A0A1I0L9B9</accession>
<name>A0A1I0L9B9_9BACT</name>
<dbReference type="InterPro" id="IPR029063">
    <property type="entry name" value="SAM-dependent_MTases_sf"/>
</dbReference>
<evidence type="ECO:0000256" key="1">
    <source>
        <dbReference type="ARBA" id="ARBA00006432"/>
    </source>
</evidence>
<sequence>MNAPKFNILEDSSSGLSQHEPRLLAALAGLPPGSRAVLAMRSGAALAFSLLTCFERRMVAVPIDPRVPEAKRQWYAAHAQASLLVTDEGCTPLATEAPPSPAEDRFIIYTSGSTGDPKGVVMTEASVRDNARAVAQLHRFRPGAVQATCLPVFHCNAMMMSVLGTHLAGATVALHNRFEPQAYFAFIEQTGAETASLAPALLERLVEAAPRWPSCLRYVITAAAPLPRELAQRFFALYGPRLRQGYGLSEATNFSAVMPELDEAAFRQEYLEARPPVGLPVPGTELRLQDGEVQVRGASVMRAYWRNPEATSRAFTPDGWLRTGDLGRMRGDYLVLTGRSKEVINRGGETVYPRDIEEEWEGLGLPRPFFALRIANDVLSDDIGVAGERLTSESLEVLARSRFKPGAAWKGPLAQTSTGKPRRAEMGKGLFSVSESQHKQELLLALSAATARKVLAPGRAPPRTPQAAFMHGEFARMLRELERYPHALPEPDASLAEVPAVKFLHAIEQQWEGLASGEASVEDVMRGLKGQWTPFMTEWPMGSYAQMAARFLIEGNHLSGRVLEVGAGVGNTTRLILEHVNDAYIRTDLKVELLKRLKAPGTVEAYNFDQPSPHRGLDTVFGVNAVHCAEDKLRAVGHLYEMLKPGGLLLLGEGAPTTVGTLPWSLNAAFGLFDGWWDRGGFLGRAFWIHAFETSGFSAWGYSILRAGRHDMGGLVWALK</sequence>
<evidence type="ECO:0000259" key="3">
    <source>
        <dbReference type="Pfam" id="PF00501"/>
    </source>
</evidence>
<feature type="domain" description="AMP-dependent synthetase/ligase" evidence="3">
    <location>
        <begin position="97"/>
        <end position="305"/>
    </location>
</feature>
<dbReference type="InterPro" id="IPR020845">
    <property type="entry name" value="AMP-binding_CS"/>
</dbReference>
<keyword evidence="6" id="KW-1185">Reference proteome</keyword>
<dbReference type="GO" id="GO:0031956">
    <property type="term" value="F:medium-chain fatty acid-CoA ligase activity"/>
    <property type="evidence" value="ECO:0007669"/>
    <property type="project" value="TreeGrafter"/>
</dbReference>
<dbReference type="EMBL" id="FOIJ01000021">
    <property type="protein sequence ID" value="SEU35746.1"/>
    <property type="molecule type" value="Genomic_DNA"/>
</dbReference>
<proteinExistence type="inferred from homology"/>
<evidence type="ECO:0000313" key="6">
    <source>
        <dbReference type="Proteomes" id="UP000199181"/>
    </source>
</evidence>